<dbReference type="InterPro" id="IPR001078">
    <property type="entry name" value="2-oxoacid_DH_actylTfrase"/>
</dbReference>
<dbReference type="InterPro" id="IPR023213">
    <property type="entry name" value="CAT-like_dom_sf"/>
</dbReference>
<dbReference type="Proteomes" id="UP000430975">
    <property type="component" value="Unassembled WGS sequence"/>
</dbReference>
<dbReference type="GO" id="GO:0005737">
    <property type="term" value="C:cytoplasm"/>
    <property type="evidence" value="ECO:0007669"/>
    <property type="project" value="TreeGrafter"/>
</dbReference>
<protein>
    <recommendedName>
        <fullName evidence="6">Dihydrolipoamide acetyltransferase component of pyruvate dehydrogenase complex</fullName>
        <ecNumber evidence="6">2.3.1.-</ecNumber>
    </recommendedName>
</protein>
<evidence type="ECO:0000313" key="14">
    <source>
        <dbReference type="Proteomes" id="UP000440066"/>
    </source>
</evidence>
<dbReference type="EMBL" id="WJQT01000021">
    <property type="protein sequence ID" value="MRJ48132.1"/>
    <property type="molecule type" value="Genomic_DNA"/>
</dbReference>
<dbReference type="GO" id="GO:0031405">
    <property type="term" value="F:lipoic acid binding"/>
    <property type="evidence" value="ECO:0007669"/>
    <property type="project" value="TreeGrafter"/>
</dbReference>
<reference evidence="12 14" key="1">
    <citation type="submission" date="2019-11" db="EMBL/GenBank/DDBJ databases">
        <title>Characterisation of Fundicoccus ignavus gen. nov. sp. nov., a novel genus of the family Aerococcaceae from bulk tank milk.</title>
        <authorList>
            <person name="Siebert A."/>
            <person name="Huptas C."/>
            <person name="Wenning M."/>
            <person name="Scherer S."/>
            <person name="Doll E.V."/>
        </authorList>
    </citation>
    <scope>NUCLEOTIDE SEQUENCE [LARGE SCALE GENOMIC DNA]</scope>
    <source>
        <strain evidence="12 14">DSM 109652</strain>
    </source>
</reference>
<dbReference type="GO" id="GO:0016407">
    <property type="term" value="F:acetyltransferase activity"/>
    <property type="evidence" value="ECO:0007669"/>
    <property type="project" value="TreeGrafter"/>
</dbReference>
<feature type="compositionally biased region" description="Low complexity" evidence="7">
    <location>
        <begin position="88"/>
        <end position="111"/>
    </location>
</feature>
<evidence type="ECO:0000256" key="3">
    <source>
        <dbReference type="ARBA" id="ARBA00022679"/>
    </source>
</evidence>
<feature type="domain" description="Peripheral subunit-binding (PSBD)" evidence="9">
    <location>
        <begin position="233"/>
        <end position="270"/>
    </location>
</feature>
<dbReference type="SUPFAM" id="SSF52777">
    <property type="entry name" value="CoA-dependent acyltransferases"/>
    <property type="match status" value="1"/>
</dbReference>
<evidence type="ECO:0000313" key="13">
    <source>
        <dbReference type="Proteomes" id="UP000430975"/>
    </source>
</evidence>
<dbReference type="EMBL" id="WJQS01000003">
    <property type="protein sequence ID" value="MRI85215.1"/>
    <property type="molecule type" value="Genomic_DNA"/>
</dbReference>
<organism evidence="11 13">
    <name type="scientific">Fundicoccus ignavus</name>
    <dbReference type="NCBI Taxonomy" id="2664442"/>
    <lineage>
        <taxon>Bacteria</taxon>
        <taxon>Bacillati</taxon>
        <taxon>Bacillota</taxon>
        <taxon>Bacilli</taxon>
        <taxon>Lactobacillales</taxon>
        <taxon>Aerococcaceae</taxon>
        <taxon>Fundicoccus</taxon>
    </lineage>
</organism>
<sequence>MAFKFKLPALGEGIMEGEIVSWAVAEGDEVKEDDTLVEIQNDKSVEELPSPVNGKVVKIHVAAGEVAQLGQVIIEIDAPGYEDDSAEEAAPATPAAAPAGAPAQTAAPTGSTSSYFQFKLPALGEGIMEGEVVSWAVAEGDEVKEDDTLVEIQNDKSVEELPSPVDGKVVKIHVQAGEVATLGQVIIEIDAPGHNGPAAAVESTPASPTAVEGSVPATASAPVVAADPNRRVLAMPSVRKLAREKGIDITSVNGTGKNGRITADDVNNFNGSAVAAPAPVAEETATVASTPAAAAAPAAKAAPTTPYVSQRGEAETREPMTGMRKAISKAMVNSKHTAPHVTHFDEIEVTKLWNHRKKFKDIASERDTKLTFLPYAVKALIAAVKKYPILNASLDDATQEVVYKNYYNIGIATDTDRGLYVPNIKDANTKSMFDIADEITDLAAKAHDGKLSAGDMGQGTITISNIGSAGGKWFTPIINHPEVAILGFGSIVQQPIVNEEGELAVGRVIKLSLSYDHRVIDGATAQKAMNEIKKYLADPELLLMEG</sequence>
<dbReference type="Proteomes" id="UP000469870">
    <property type="component" value="Unassembled WGS sequence"/>
</dbReference>
<feature type="domain" description="Lipoyl-binding" evidence="8">
    <location>
        <begin position="115"/>
        <end position="190"/>
    </location>
</feature>
<reference evidence="13 15" key="2">
    <citation type="submission" date="2019-11" db="EMBL/GenBank/DDBJ databases">
        <title>Characterisation of Fundicoccus ignavus gen. nov. sp. nov., a novel genus of the family Aerococcaceae isolated from bulk tank milk.</title>
        <authorList>
            <person name="Siebert A."/>
            <person name="Huptas C."/>
            <person name="Wenning M."/>
            <person name="Scherer S."/>
            <person name="Doll E.V."/>
        </authorList>
    </citation>
    <scope>NUCLEOTIDE SEQUENCE [LARGE SCALE GENOMIC DNA]</scope>
    <source>
        <strain evidence="10 15">DSM 109653</strain>
        <strain evidence="11 13">WS4759</strain>
    </source>
</reference>
<evidence type="ECO:0000256" key="2">
    <source>
        <dbReference type="ARBA" id="ARBA00007317"/>
    </source>
</evidence>
<evidence type="ECO:0000256" key="7">
    <source>
        <dbReference type="SAM" id="MobiDB-lite"/>
    </source>
</evidence>
<evidence type="ECO:0000313" key="12">
    <source>
        <dbReference type="EMBL" id="MRJ48132.1"/>
    </source>
</evidence>
<dbReference type="PROSITE" id="PS50968">
    <property type="entry name" value="BIOTINYL_LIPOYL"/>
    <property type="match status" value="2"/>
</dbReference>
<dbReference type="SUPFAM" id="SSF47005">
    <property type="entry name" value="Peripheral subunit-binding domain of 2-oxo acid dehydrogenase complex"/>
    <property type="match status" value="1"/>
</dbReference>
<evidence type="ECO:0000256" key="5">
    <source>
        <dbReference type="ARBA" id="ARBA00023315"/>
    </source>
</evidence>
<name>A0A6I2GNX0_9LACT</name>
<dbReference type="CDD" id="cd06849">
    <property type="entry name" value="lipoyl_domain"/>
    <property type="match status" value="2"/>
</dbReference>
<dbReference type="PROSITE" id="PS00189">
    <property type="entry name" value="LIPOYL"/>
    <property type="match status" value="2"/>
</dbReference>
<dbReference type="Gene3D" id="4.10.320.10">
    <property type="entry name" value="E3-binding domain"/>
    <property type="match status" value="1"/>
</dbReference>
<evidence type="ECO:0000259" key="9">
    <source>
        <dbReference type="PROSITE" id="PS51826"/>
    </source>
</evidence>
<dbReference type="PANTHER" id="PTHR43178:SF5">
    <property type="entry name" value="LIPOAMIDE ACYLTRANSFERASE COMPONENT OF BRANCHED-CHAIN ALPHA-KETO ACID DEHYDROGENASE COMPLEX, MITOCHONDRIAL"/>
    <property type="match status" value="1"/>
</dbReference>
<dbReference type="Pfam" id="PF00198">
    <property type="entry name" value="2-oxoacid_dh"/>
    <property type="match status" value="1"/>
</dbReference>
<evidence type="ECO:0000256" key="4">
    <source>
        <dbReference type="ARBA" id="ARBA00022823"/>
    </source>
</evidence>
<keyword evidence="4 6" id="KW-0450">Lipoyl</keyword>
<dbReference type="Gene3D" id="2.40.50.100">
    <property type="match status" value="2"/>
</dbReference>
<dbReference type="InterPro" id="IPR003016">
    <property type="entry name" value="2-oxoA_DH_lipoyl-BS"/>
</dbReference>
<dbReference type="Pfam" id="PF00364">
    <property type="entry name" value="Biotin_lipoyl"/>
    <property type="match status" value="2"/>
</dbReference>
<dbReference type="InterPro" id="IPR000089">
    <property type="entry name" value="Biotin_lipoyl"/>
</dbReference>
<evidence type="ECO:0000256" key="6">
    <source>
        <dbReference type="RuleBase" id="RU003423"/>
    </source>
</evidence>
<dbReference type="Pfam" id="PF02817">
    <property type="entry name" value="E3_binding"/>
    <property type="match status" value="1"/>
</dbReference>
<dbReference type="InterPro" id="IPR011053">
    <property type="entry name" value="Single_hybrid_motif"/>
</dbReference>
<dbReference type="EMBL" id="WJQR01000006">
    <property type="protein sequence ID" value="MRI81899.1"/>
    <property type="molecule type" value="Genomic_DNA"/>
</dbReference>
<dbReference type="SUPFAM" id="SSF51230">
    <property type="entry name" value="Single hybrid motif"/>
    <property type="match status" value="2"/>
</dbReference>
<feature type="domain" description="Lipoyl-binding" evidence="8">
    <location>
        <begin position="2"/>
        <end position="77"/>
    </location>
</feature>
<evidence type="ECO:0000313" key="10">
    <source>
        <dbReference type="EMBL" id="MRI81899.1"/>
    </source>
</evidence>
<feature type="region of interest" description="Disordered" evidence="7">
    <location>
        <begin position="82"/>
        <end position="111"/>
    </location>
</feature>
<keyword evidence="13" id="KW-1185">Reference proteome</keyword>
<evidence type="ECO:0000256" key="1">
    <source>
        <dbReference type="ARBA" id="ARBA00001938"/>
    </source>
</evidence>
<dbReference type="PROSITE" id="PS51826">
    <property type="entry name" value="PSBD"/>
    <property type="match status" value="1"/>
</dbReference>
<evidence type="ECO:0000313" key="15">
    <source>
        <dbReference type="Proteomes" id="UP000469870"/>
    </source>
</evidence>
<dbReference type="EC" id="2.3.1.-" evidence="6"/>
<proteinExistence type="inferred from homology"/>
<gene>
    <name evidence="12" type="ORF">GF867_11205</name>
    <name evidence="11" type="ORF">GIY09_04910</name>
    <name evidence="10" type="ORF">GIY11_07690</name>
</gene>
<dbReference type="InterPro" id="IPR050743">
    <property type="entry name" value="2-oxoacid_DH_E2_comp"/>
</dbReference>
<dbReference type="AlphaFoldDB" id="A0A6I2GNX0"/>
<evidence type="ECO:0000313" key="11">
    <source>
        <dbReference type="EMBL" id="MRI85215.1"/>
    </source>
</evidence>
<evidence type="ECO:0000259" key="8">
    <source>
        <dbReference type="PROSITE" id="PS50968"/>
    </source>
</evidence>
<keyword evidence="3 6" id="KW-0808">Transferase</keyword>
<dbReference type="FunFam" id="3.30.559.10:FF:000007">
    <property type="entry name" value="Dihydrolipoamide acetyltransferase component of pyruvate dehydrogenase complex"/>
    <property type="match status" value="1"/>
</dbReference>
<accession>A0A6I2GNX0</accession>
<keyword evidence="5 6" id="KW-0012">Acyltransferase</keyword>
<dbReference type="InterPro" id="IPR004167">
    <property type="entry name" value="PSBD"/>
</dbReference>
<dbReference type="RefSeq" id="WP_153833190.1">
    <property type="nucleotide sequence ID" value="NZ_WJQR01000006.1"/>
</dbReference>
<comment type="cofactor">
    <cofactor evidence="1 6">
        <name>(R)-lipoate</name>
        <dbReference type="ChEBI" id="CHEBI:83088"/>
    </cofactor>
</comment>
<comment type="similarity">
    <text evidence="2 6">Belongs to the 2-oxoacid dehydrogenase family.</text>
</comment>
<dbReference type="InterPro" id="IPR036625">
    <property type="entry name" value="E3-bd_dom_sf"/>
</dbReference>
<dbReference type="Gene3D" id="3.30.559.10">
    <property type="entry name" value="Chloramphenicol acetyltransferase-like domain"/>
    <property type="match status" value="1"/>
</dbReference>
<dbReference type="Proteomes" id="UP000440066">
    <property type="component" value="Unassembled WGS sequence"/>
</dbReference>
<comment type="caution">
    <text evidence="11">The sequence shown here is derived from an EMBL/GenBank/DDBJ whole genome shotgun (WGS) entry which is preliminary data.</text>
</comment>
<dbReference type="PANTHER" id="PTHR43178">
    <property type="entry name" value="DIHYDROLIPOAMIDE ACETYLTRANSFERASE COMPONENT OF PYRUVATE DEHYDROGENASE COMPLEX"/>
    <property type="match status" value="1"/>
</dbReference>